<evidence type="ECO:0000256" key="4">
    <source>
        <dbReference type="PROSITE-ProRule" id="PRU00134"/>
    </source>
</evidence>
<dbReference type="InterPro" id="IPR002893">
    <property type="entry name" value="Znf_MYND"/>
</dbReference>
<feature type="domain" description="MYND-type" evidence="5">
    <location>
        <begin position="102"/>
        <end position="140"/>
    </location>
</feature>
<dbReference type="GO" id="GO:0008270">
    <property type="term" value="F:zinc ion binding"/>
    <property type="evidence" value="ECO:0007669"/>
    <property type="project" value="UniProtKB-KW"/>
</dbReference>
<dbReference type="Pfam" id="PF01753">
    <property type="entry name" value="zf-MYND"/>
    <property type="match status" value="1"/>
</dbReference>
<evidence type="ECO:0000313" key="6">
    <source>
        <dbReference type="EMBL" id="GJE96010.1"/>
    </source>
</evidence>
<evidence type="ECO:0000313" key="7">
    <source>
        <dbReference type="Proteomes" id="UP000703269"/>
    </source>
</evidence>
<dbReference type="AlphaFoldDB" id="A0A9P3LI52"/>
<evidence type="ECO:0000256" key="1">
    <source>
        <dbReference type="ARBA" id="ARBA00022723"/>
    </source>
</evidence>
<evidence type="ECO:0000256" key="3">
    <source>
        <dbReference type="ARBA" id="ARBA00022833"/>
    </source>
</evidence>
<name>A0A9P3LI52_9APHY</name>
<organism evidence="6 7">
    <name type="scientific">Phanerochaete sordida</name>
    <dbReference type="NCBI Taxonomy" id="48140"/>
    <lineage>
        <taxon>Eukaryota</taxon>
        <taxon>Fungi</taxon>
        <taxon>Dikarya</taxon>
        <taxon>Basidiomycota</taxon>
        <taxon>Agaricomycotina</taxon>
        <taxon>Agaricomycetes</taxon>
        <taxon>Polyporales</taxon>
        <taxon>Phanerochaetaceae</taxon>
        <taxon>Phanerochaete</taxon>
    </lineage>
</organism>
<reference evidence="6 7" key="1">
    <citation type="submission" date="2021-08" db="EMBL/GenBank/DDBJ databases">
        <title>Draft Genome Sequence of Phanerochaete sordida strain YK-624.</title>
        <authorList>
            <person name="Mori T."/>
            <person name="Dohra H."/>
            <person name="Suzuki T."/>
            <person name="Kawagishi H."/>
            <person name="Hirai H."/>
        </authorList>
    </citation>
    <scope>NUCLEOTIDE SEQUENCE [LARGE SCALE GENOMIC DNA]</scope>
    <source>
        <strain evidence="6 7">YK-624</strain>
    </source>
</reference>
<dbReference type="EMBL" id="BPQB01000054">
    <property type="protein sequence ID" value="GJE96010.1"/>
    <property type="molecule type" value="Genomic_DNA"/>
</dbReference>
<dbReference type="Proteomes" id="UP000703269">
    <property type="component" value="Unassembled WGS sequence"/>
</dbReference>
<comment type="caution">
    <text evidence="6">The sequence shown here is derived from an EMBL/GenBank/DDBJ whole genome shotgun (WGS) entry which is preliminary data.</text>
</comment>
<evidence type="ECO:0000256" key="2">
    <source>
        <dbReference type="ARBA" id="ARBA00022771"/>
    </source>
</evidence>
<keyword evidence="1" id="KW-0479">Metal-binding</keyword>
<gene>
    <name evidence="6" type="ORF">PsYK624_122030</name>
</gene>
<keyword evidence="3" id="KW-0862">Zinc</keyword>
<keyword evidence="7" id="KW-1185">Reference proteome</keyword>
<dbReference type="PROSITE" id="PS01360">
    <property type="entry name" value="ZF_MYND_1"/>
    <property type="match status" value="1"/>
</dbReference>
<dbReference type="Gene3D" id="6.10.140.2220">
    <property type="match status" value="1"/>
</dbReference>
<accession>A0A9P3LI52</accession>
<dbReference type="PROSITE" id="PS50865">
    <property type="entry name" value="ZF_MYND_2"/>
    <property type="match status" value="1"/>
</dbReference>
<keyword evidence="2 4" id="KW-0863">Zinc-finger</keyword>
<sequence>MHNPYLLRLLMSERVAGLPDLVADLDPFCALLAHFLFYCDMDMRNDRKSCFDVSLRYALTTDLPQMQRLAEGLETIEETPENSYLGFTQEYKFGLVSYLTGCDECGSGAAEMLCSQCKTVKYCGTECQTKAWKGKHKRKCWRMVEEAGNASL</sequence>
<protein>
    <submittedName>
        <fullName evidence="6">Zinc finger MYND domain-containing protein</fullName>
    </submittedName>
</protein>
<evidence type="ECO:0000259" key="5">
    <source>
        <dbReference type="PROSITE" id="PS50865"/>
    </source>
</evidence>
<proteinExistence type="predicted"/>
<dbReference type="SUPFAM" id="SSF144232">
    <property type="entry name" value="HIT/MYND zinc finger-like"/>
    <property type="match status" value="1"/>
</dbReference>
<dbReference type="OrthoDB" id="3264007at2759"/>